<dbReference type="AlphaFoldDB" id="A0A8T9B8N3"/>
<dbReference type="Proteomes" id="UP000469559">
    <property type="component" value="Unassembled WGS sequence"/>
</dbReference>
<dbReference type="EMBL" id="QGMF01000407">
    <property type="protein sequence ID" value="TVY16135.1"/>
    <property type="molecule type" value="Genomic_DNA"/>
</dbReference>
<keyword evidence="3" id="KW-1185">Reference proteome</keyword>
<gene>
    <name evidence="2" type="ORF">LARI1_G006244</name>
</gene>
<accession>A0A8T9B8N3</accession>
<feature type="compositionally biased region" description="Polar residues" evidence="1">
    <location>
        <begin position="148"/>
        <end position="157"/>
    </location>
</feature>
<reference evidence="2 3" key="1">
    <citation type="submission" date="2018-05" db="EMBL/GenBank/DDBJ databases">
        <title>Whole genome sequencing for identification of molecular markers to develop diagnostic detection tools for the regulated plant pathogen Lachnellula willkommii.</title>
        <authorList>
            <person name="Giroux E."/>
            <person name="Bilodeau G."/>
        </authorList>
    </citation>
    <scope>NUCLEOTIDE SEQUENCE [LARGE SCALE GENOMIC DNA]</scope>
    <source>
        <strain evidence="2 3">CBS 203.66</strain>
    </source>
</reference>
<sequence length="218" mass="24078">MSVAETIKIAHTARCKLQLAADRPDRNLRFILGHAFTLDNVRLRIAEIEEEEEEAEDDTIAEPTPAEQRRVSFSGKTKQHNSGAEGRRSPPPPPQLEDDLEEDDDEDLEEDDEEDEGLGLQRFGSAAAQPPRIAGEESSGSDEDEEGTNLSIFSEDQLKTITNGQGNEELKDAYKKVHKCPCHGTNGPAVEKFWDVPAAEETPGLRMAVVQISAQKDE</sequence>
<dbReference type="InterPro" id="IPR037738">
    <property type="entry name" value="Ecm13-like"/>
</dbReference>
<protein>
    <submittedName>
        <fullName evidence="2">Uncharacterized protein</fullName>
    </submittedName>
</protein>
<dbReference type="OrthoDB" id="3938221at2759"/>
<organism evidence="2 3">
    <name type="scientific">Lachnellula arida</name>
    <dbReference type="NCBI Taxonomy" id="1316785"/>
    <lineage>
        <taxon>Eukaryota</taxon>
        <taxon>Fungi</taxon>
        <taxon>Dikarya</taxon>
        <taxon>Ascomycota</taxon>
        <taxon>Pezizomycotina</taxon>
        <taxon>Leotiomycetes</taxon>
        <taxon>Helotiales</taxon>
        <taxon>Lachnaceae</taxon>
        <taxon>Lachnellula</taxon>
    </lineage>
</organism>
<evidence type="ECO:0000256" key="1">
    <source>
        <dbReference type="SAM" id="MobiDB-lite"/>
    </source>
</evidence>
<feature type="compositionally biased region" description="Acidic residues" evidence="1">
    <location>
        <begin position="49"/>
        <end position="60"/>
    </location>
</feature>
<dbReference type="PANTHER" id="PTHR36826">
    <property type="entry name" value="PROTEIN ECM13"/>
    <property type="match status" value="1"/>
</dbReference>
<name>A0A8T9B8N3_9HELO</name>
<comment type="caution">
    <text evidence="2">The sequence shown here is derived from an EMBL/GenBank/DDBJ whole genome shotgun (WGS) entry which is preliminary data.</text>
</comment>
<evidence type="ECO:0000313" key="3">
    <source>
        <dbReference type="Proteomes" id="UP000469559"/>
    </source>
</evidence>
<feature type="region of interest" description="Disordered" evidence="1">
    <location>
        <begin position="49"/>
        <end position="157"/>
    </location>
</feature>
<evidence type="ECO:0000313" key="2">
    <source>
        <dbReference type="EMBL" id="TVY16135.1"/>
    </source>
</evidence>
<feature type="compositionally biased region" description="Acidic residues" evidence="1">
    <location>
        <begin position="96"/>
        <end position="117"/>
    </location>
</feature>
<proteinExistence type="predicted"/>
<dbReference type="PANTHER" id="PTHR36826:SF1">
    <property type="entry name" value="PROTEIN ECM13"/>
    <property type="match status" value="1"/>
</dbReference>